<dbReference type="EMBL" id="BAAAPM010000009">
    <property type="protein sequence ID" value="GAA1738635.1"/>
    <property type="molecule type" value="Genomic_DNA"/>
</dbReference>
<dbReference type="RefSeq" id="WP_344250301.1">
    <property type="nucleotide sequence ID" value="NZ_BAAAPM010000009.1"/>
</dbReference>
<reference evidence="2" key="1">
    <citation type="journal article" date="2019" name="Int. J. Syst. Evol. Microbiol.">
        <title>The Global Catalogue of Microorganisms (GCM) 10K type strain sequencing project: providing services to taxonomists for standard genome sequencing and annotation.</title>
        <authorList>
            <consortium name="The Broad Institute Genomics Platform"/>
            <consortium name="The Broad Institute Genome Sequencing Center for Infectious Disease"/>
            <person name="Wu L."/>
            <person name="Ma J."/>
        </authorList>
    </citation>
    <scope>NUCLEOTIDE SEQUENCE [LARGE SCALE GENOMIC DNA]</scope>
    <source>
        <strain evidence="2">JCM 15589</strain>
    </source>
</reference>
<keyword evidence="2" id="KW-1185">Reference proteome</keyword>
<protein>
    <recommendedName>
        <fullName evidence="3">Polyketide cyclase / dehydrase and lipid transport</fullName>
    </recommendedName>
</protein>
<name>A0ABP4VV66_9MICO</name>
<gene>
    <name evidence="1" type="ORF">GCM10009809_37290</name>
</gene>
<sequence length="174" mass="18445">MWFRRSPLPDDVRQALPLARGERVLASAELGDGSWAVATTSDLAVVPTGQGAGADVRLRRPWADVDRAAFDPERAELTVEWVDAAADTSLHLVDAERTVFPQTLRERVQWSVVISETVAVPGGGEVRVAVRRTGAGATFSQAVAGPGVDLARPDVARVVDAAESRVRGASGLPL</sequence>
<evidence type="ECO:0000313" key="2">
    <source>
        <dbReference type="Proteomes" id="UP001501138"/>
    </source>
</evidence>
<accession>A0ABP4VV66</accession>
<organism evidence="1 2">
    <name type="scientific">Isoptericola hypogeus</name>
    <dbReference type="NCBI Taxonomy" id="300179"/>
    <lineage>
        <taxon>Bacteria</taxon>
        <taxon>Bacillati</taxon>
        <taxon>Actinomycetota</taxon>
        <taxon>Actinomycetes</taxon>
        <taxon>Micrococcales</taxon>
        <taxon>Promicromonosporaceae</taxon>
        <taxon>Isoptericola</taxon>
    </lineage>
</organism>
<comment type="caution">
    <text evidence="1">The sequence shown here is derived from an EMBL/GenBank/DDBJ whole genome shotgun (WGS) entry which is preliminary data.</text>
</comment>
<dbReference type="Proteomes" id="UP001501138">
    <property type="component" value="Unassembled WGS sequence"/>
</dbReference>
<evidence type="ECO:0000313" key="1">
    <source>
        <dbReference type="EMBL" id="GAA1738635.1"/>
    </source>
</evidence>
<evidence type="ECO:0008006" key="3">
    <source>
        <dbReference type="Google" id="ProtNLM"/>
    </source>
</evidence>
<proteinExistence type="predicted"/>